<evidence type="ECO:0000313" key="1">
    <source>
        <dbReference type="EMBL" id="CAH1959003.1"/>
    </source>
</evidence>
<keyword evidence="2" id="KW-1185">Reference proteome</keyword>
<organism evidence="1 2">
    <name type="scientific">Acanthoscelides obtectus</name>
    <name type="common">Bean weevil</name>
    <name type="synonym">Bruchus obtectus</name>
    <dbReference type="NCBI Taxonomy" id="200917"/>
    <lineage>
        <taxon>Eukaryota</taxon>
        <taxon>Metazoa</taxon>
        <taxon>Ecdysozoa</taxon>
        <taxon>Arthropoda</taxon>
        <taxon>Hexapoda</taxon>
        <taxon>Insecta</taxon>
        <taxon>Pterygota</taxon>
        <taxon>Neoptera</taxon>
        <taxon>Endopterygota</taxon>
        <taxon>Coleoptera</taxon>
        <taxon>Polyphaga</taxon>
        <taxon>Cucujiformia</taxon>
        <taxon>Chrysomeloidea</taxon>
        <taxon>Chrysomelidae</taxon>
        <taxon>Bruchinae</taxon>
        <taxon>Bruchini</taxon>
        <taxon>Acanthoscelides</taxon>
    </lineage>
</organism>
<gene>
    <name evidence="1" type="ORF">ACAOBT_LOCUS2963</name>
</gene>
<dbReference type="AlphaFoldDB" id="A0A9P0JRZ2"/>
<sequence>MTPLYSLGSNLNRTKVLQYTFARRMNNQGMFKIFSWLAAALSDTGEVIFDERPFIPPEEGVGARGAVPKQTFILYYHPLKC</sequence>
<evidence type="ECO:0000313" key="2">
    <source>
        <dbReference type="Proteomes" id="UP001152888"/>
    </source>
</evidence>
<proteinExistence type="predicted"/>
<comment type="caution">
    <text evidence="1">The sequence shown here is derived from an EMBL/GenBank/DDBJ whole genome shotgun (WGS) entry which is preliminary data.</text>
</comment>
<dbReference type="EMBL" id="CAKOFQ010006680">
    <property type="protein sequence ID" value="CAH1959003.1"/>
    <property type="molecule type" value="Genomic_DNA"/>
</dbReference>
<dbReference type="Proteomes" id="UP001152888">
    <property type="component" value="Unassembled WGS sequence"/>
</dbReference>
<protein>
    <submittedName>
        <fullName evidence="1">Uncharacterized protein</fullName>
    </submittedName>
</protein>
<accession>A0A9P0JRZ2</accession>
<name>A0A9P0JRZ2_ACAOB</name>
<reference evidence="1" key="1">
    <citation type="submission" date="2022-03" db="EMBL/GenBank/DDBJ databases">
        <authorList>
            <person name="Sayadi A."/>
        </authorList>
    </citation>
    <scope>NUCLEOTIDE SEQUENCE</scope>
</reference>